<evidence type="ECO:0000313" key="4">
    <source>
        <dbReference type="Proteomes" id="UP000253426"/>
    </source>
</evidence>
<evidence type="ECO:0000313" key="3">
    <source>
        <dbReference type="EMBL" id="RBP37413.1"/>
    </source>
</evidence>
<name>A0A366H624_9BACT</name>
<keyword evidence="2" id="KW-0472">Membrane</keyword>
<gene>
    <name evidence="3" type="ORF">DES53_114151</name>
</gene>
<dbReference type="AlphaFoldDB" id="A0A366H624"/>
<proteinExistence type="predicted"/>
<protein>
    <submittedName>
        <fullName evidence="3">Uncharacterized protein</fullName>
    </submittedName>
</protein>
<keyword evidence="4" id="KW-1185">Reference proteome</keyword>
<comment type="caution">
    <text evidence="3">The sequence shown here is derived from an EMBL/GenBank/DDBJ whole genome shotgun (WGS) entry which is preliminary data.</text>
</comment>
<keyword evidence="2" id="KW-1133">Transmembrane helix</keyword>
<feature type="transmembrane region" description="Helical" evidence="2">
    <location>
        <begin position="7"/>
        <end position="23"/>
    </location>
</feature>
<evidence type="ECO:0000256" key="2">
    <source>
        <dbReference type="SAM" id="Phobius"/>
    </source>
</evidence>
<organism evidence="3 4">
    <name type="scientific">Roseimicrobium gellanilyticum</name>
    <dbReference type="NCBI Taxonomy" id="748857"/>
    <lineage>
        <taxon>Bacteria</taxon>
        <taxon>Pseudomonadati</taxon>
        <taxon>Verrucomicrobiota</taxon>
        <taxon>Verrucomicrobiia</taxon>
        <taxon>Verrucomicrobiales</taxon>
        <taxon>Verrucomicrobiaceae</taxon>
        <taxon>Roseimicrobium</taxon>
    </lineage>
</organism>
<reference evidence="3 4" key="1">
    <citation type="submission" date="2018-06" db="EMBL/GenBank/DDBJ databases">
        <title>Genomic Encyclopedia of Type Strains, Phase IV (KMG-IV): sequencing the most valuable type-strain genomes for metagenomic binning, comparative biology and taxonomic classification.</title>
        <authorList>
            <person name="Goeker M."/>
        </authorList>
    </citation>
    <scope>NUCLEOTIDE SEQUENCE [LARGE SCALE GENOMIC DNA]</scope>
    <source>
        <strain evidence="3 4">DSM 25532</strain>
    </source>
</reference>
<evidence type="ECO:0000256" key="1">
    <source>
        <dbReference type="SAM" id="MobiDB-lite"/>
    </source>
</evidence>
<sequence>MKWTRRILIGLLIFTGMLIALWWEENWRGQKLWEESCARLRAAGEPVEIADIIPPMIPDEENVAAAPIFAELFGDPEAARLPKISRSLPTQVGKAIQSGNRGISPDDLTVLEEYRNDLRERFPRDVPDTAMSAADEILHYLKRWDVDYQEMLSALERPRCRWPLDYESGVKMDSPHLVPLVGFTNFMRLRLLALAANDDGEQYTRNLVAMMKLDRTIGERPQSWLAQLVSNAMATVTFNTWQQTLARVHLNDEQLKLLQDEVSKYSLESVRLALQNEHVIGAETFRKLSGAEMVEWMDELDWMPSANGKAMQEIKRGVFRAGMLLRPQGWTLAEAALGQDFSFDEELPCVDPVRGVIDAARVESSRLKGEQLKSSLSWFSMGRHAQNLATFSSLMERTSRVHAQARLALLWCAIERCRLRHGKLPPSTEALVPEFLAALPVDVMSGGAIRFSPKQGDSYVLYSSSWNRGHIRKSSTDGPAKDDWTWPSEPTLLKTEAEGKSEPGSTTGRKR</sequence>
<dbReference type="EMBL" id="QNRR01000014">
    <property type="protein sequence ID" value="RBP37413.1"/>
    <property type="molecule type" value="Genomic_DNA"/>
</dbReference>
<feature type="region of interest" description="Disordered" evidence="1">
    <location>
        <begin position="472"/>
        <end position="511"/>
    </location>
</feature>
<keyword evidence="2" id="KW-0812">Transmembrane</keyword>
<dbReference type="Proteomes" id="UP000253426">
    <property type="component" value="Unassembled WGS sequence"/>
</dbReference>
<accession>A0A366H624</accession>